<feature type="domain" description="Beta-lactamase-related" evidence="3">
    <location>
        <begin position="19"/>
        <end position="378"/>
    </location>
</feature>
<keyword evidence="5" id="KW-1185">Reference proteome</keyword>
<dbReference type="GO" id="GO:0016787">
    <property type="term" value="F:hydrolase activity"/>
    <property type="evidence" value="ECO:0007669"/>
    <property type="project" value="UniProtKB-KW"/>
</dbReference>
<dbReference type="Pfam" id="PF00144">
    <property type="entry name" value="Beta-lactamase"/>
    <property type="match status" value="1"/>
</dbReference>
<organism evidence="4 5">
    <name type="scientific">Zalerion maritima</name>
    <dbReference type="NCBI Taxonomy" id="339359"/>
    <lineage>
        <taxon>Eukaryota</taxon>
        <taxon>Fungi</taxon>
        <taxon>Dikarya</taxon>
        <taxon>Ascomycota</taxon>
        <taxon>Pezizomycotina</taxon>
        <taxon>Sordariomycetes</taxon>
        <taxon>Lulworthiomycetidae</taxon>
        <taxon>Lulworthiales</taxon>
        <taxon>Lulworthiaceae</taxon>
        <taxon>Zalerion</taxon>
    </lineage>
</organism>
<dbReference type="InterPro" id="IPR001466">
    <property type="entry name" value="Beta-lactam-related"/>
</dbReference>
<gene>
    <name evidence="4" type="ORF">MKZ38_009077</name>
</gene>
<accession>A0AAD5RGT6</accession>
<keyword evidence="2" id="KW-0378">Hydrolase</keyword>
<dbReference type="PANTHER" id="PTHR43283:SF17">
    <property type="entry name" value="(LOVD), PUTATIVE (AFU_ORTHOLOGUE AFUA_5G00920)-RELATED"/>
    <property type="match status" value="1"/>
</dbReference>
<dbReference type="PANTHER" id="PTHR43283">
    <property type="entry name" value="BETA-LACTAMASE-RELATED"/>
    <property type="match status" value="1"/>
</dbReference>
<evidence type="ECO:0000313" key="4">
    <source>
        <dbReference type="EMBL" id="KAJ2893057.1"/>
    </source>
</evidence>
<dbReference type="Proteomes" id="UP001201980">
    <property type="component" value="Unassembled WGS sequence"/>
</dbReference>
<protein>
    <submittedName>
        <fullName evidence="4">Beta-lactamase/transpeptidase-like protein</fullName>
    </submittedName>
</protein>
<name>A0AAD5RGT6_9PEZI</name>
<dbReference type="Gene3D" id="3.40.710.10">
    <property type="entry name" value="DD-peptidase/beta-lactamase superfamily"/>
    <property type="match status" value="1"/>
</dbReference>
<evidence type="ECO:0000259" key="3">
    <source>
        <dbReference type="Pfam" id="PF00144"/>
    </source>
</evidence>
<proteinExistence type="inferred from homology"/>
<sequence length="400" mass="43486">MEKLDQLLKDHVVVGTETSNKVLGAAFHAVNKDGVIYSGSAGRAGMELESAPFTADSFTWLASCSKIITAACLMQLVERQMIGLDDDTRQFVPELAGLQLLRGFDDDGKPVLEDNDKPITLRQLLTHTSGLGYDILDPRLQKWCSATGHTATNSDQTLDGWTTPLVFPPGDDSGWAYSSGLDWAGQVLEKVTGQGLEDYMQENIFRPLDMKSATFYPQRLKDTYSAVPCSYRTPAVQGFGLTMGPLPIPEDPPIEGGGSGLHSTARDFGKFLQAILRSHSSEDALDGKRILGKETVQEMFRPQLSPSQCQALKLITSGMLPLPLDTPINHGISGVINAEHVPGKRGKGSMMWGGFSNAHWWIDPEAGIAGTLFTNVIPQPDPVVQKLYDLIEPVVYSGLL</sequence>
<dbReference type="InterPro" id="IPR012338">
    <property type="entry name" value="Beta-lactam/transpept-like"/>
</dbReference>
<dbReference type="EMBL" id="JAKWBI020000667">
    <property type="protein sequence ID" value="KAJ2893057.1"/>
    <property type="molecule type" value="Genomic_DNA"/>
</dbReference>
<dbReference type="InterPro" id="IPR050789">
    <property type="entry name" value="Diverse_Enzym_Activities"/>
</dbReference>
<comment type="similarity">
    <text evidence="1">Belongs to the class-A beta-lactamase family.</text>
</comment>
<comment type="caution">
    <text evidence="4">The sequence shown here is derived from an EMBL/GenBank/DDBJ whole genome shotgun (WGS) entry which is preliminary data.</text>
</comment>
<dbReference type="AlphaFoldDB" id="A0AAD5RGT6"/>
<evidence type="ECO:0000313" key="5">
    <source>
        <dbReference type="Proteomes" id="UP001201980"/>
    </source>
</evidence>
<reference evidence="4" key="1">
    <citation type="submission" date="2022-07" db="EMBL/GenBank/DDBJ databases">
        <title>Draft genome sequence of Zalerion maritima ATCC 34329, a (micro)plastics degrading marine fungus.</title>
        <authorList>
            <person name="Paco A."/>
            <person name="Goncalves M.F.M."/>
            <person name="Rocha-Santos T.A.P."/>
            <person name="Alves A."/>
        </authorList>
    </citation>
    <scope>NUCLEOTIDE SEQUENCE</scope>
    <source>
        <strain evidence="4">ATCC 34329</strain>
    </source>
</reference>
<evidence type="ECO:0000256" key="2">
    <source>
        <dbReference type="ARBA" id="ARBA00022801"/>
    </source>
</evidence>
<dbReference type="SUPFAM" id="SSF56601">
    <property type="entry name" value="beta-lactamase/transpeptidase-like"/>
    <property type="match status" value="1"/>
</dbReference>
<evidence type="ECO:0000256" key="1">
    <source>
        <dbReference type="ARBA" id="ARBA00009009"/>
    </source>
</evidence>